<keyword evidence="1" id="KW-0732">Signal</keyword>
<gene>
    <name evidence="2" type="ORF">BTDB27_000833</name>
</gene>
<feature type="signal peptide" evidence="1">
    <location>
        <begin position="1"/>
        <end position="28"/>
    </location>
</feature>
<reference evidence="2" key="1">
    <citation type="submission" date="2014-01" db="EMBL/GenBank/DDBJ databases">
        <title>Draft genome sequence of highly nematicidal Bacillus thuringiensis DB27.</title>
        <authorList>
            <person name="Iatsenko I."/>
            <person name="Pickard D."/>
            <person name="Corton C."/>
            <person name="Dougan G."/>
            <person name="Sommer R.J."/>
        </authorList>
    </citation>
    <scope>NUCLEOTIDE SEQUENCE [LARGE SCALE GENOMIC DNA]</scope>
    <source>
        <strain evidence="2">DB27</strain>
    </source>
</reference>
<proteinExistence type="predicted"/>
<feature type="chain" id="PRO_5004915794" evidence="1">
    <location>
        <begin position="29"/>
        <end position="146"/>
    </location>
</feature>
<organism evidence="2">
    <name type="scientific">Bacillus thuringiensis DB27</name>
    <dbReference type="NCBI Taxonomy" id="1431339"/>
    <lineage>
        <taxon>Bacteria</taxon>
        <taxon>Bacillati</taxon>
        <taxon>Bacillota</taxon>
        <taxon>Bacilli</taxon>
        <taxon>Bacillales</taxon>
        <taxon>Bacillaceae</taxon>
        <taxon>Bacillus</taxon>
        <taxon>Bacillus cereus group</taxon>
    </lineage>
</organism>
<sequence length="146" mass="16623">MRVRKNKSIVISGILACCSFMIAPPCSATELPIRGNIIDSSNQVVDALQSQTNNATSYQYTGSDHLDITQIFYEDNYVYLRLAPKGTMNAPGPLFLPKKMRDLFMKNPNDLKGWSIHKCTRNTNYPHVQKLRFDFYDKNQQKQGTA</sequence>
<name>W8Y7X9_BACTU</name>
<dbReference type="AlphaFoldDB" id="W8Y7X9"/>
<dbReference type="RefSeq" id="WP_030023863.1">
    <property type="nucleotide sequence ID" value="NZ_HG810016.1"/>
</dbReference>
<dbReference type="HOGENOM" id="CLU_1718636_0_0_9"/>
<protein>
    <submittedName>
        <fullName evidence="2">Uncharacterized protein</fullName>
    </submittedName>
</protein>
<evidence type="ECO:0000256" key="1">
    <source>
        <dbReference type="SAM" id="SignalP"/>
    </source>
</evidence>
<dbReference type="EMBL" id="HG810016">
    <property type="protein sequence ID" value="CDN34491.1"/>
    <property type="molecule type" value="Genomic_DNA"/>
</dbReference>
<dbReference type="Proteomes" id="UP000030682">
    <property type="component" value="Unassembled WGS sequence"/>
</dbReference>
<reference evidence="2" key="2">
    <citation type="submission" date="2014-01" db="EMBL/GenBank/DDBJ databases">
        <authorList>
            <person name="Aslett M."/>
        </authorList>
    </citation>
    <scope>NUCLEOTIDE SEQUENCE [LARGE SCALE GENOMIC DNA]</scope>
    <source>
        <strain evidence="2">DB27</strain>
    </source>
</reference>
<evidence type="ECO:0000313" key="2">
    <source>
        <dbReference type="EMBL" id="CDN34491.1"/>
    </source>
</evidence>
<accession>W8Y7X9</accession>